<dbReference type="GO" id="GO:0005524">
    <property type="term" value="F:ATP binding"/>
    <property type="evidence" value="ECO:0007669"/>
    <property type="project" value="UniProtKB-UniRule"/>
</dbReference>
<evidence type="ECO:0000313" key="2">
    <source>
        <dbReference type="EMBL" id="MBB1097508.1"/>
    </source>
</evidence>
<dbReference type="CDD" id="cd00882">
    <property type="entry name" value="Ras_like_GTPase"/>
    <property type="match status" value="1"/>
</dbReference>
<dbReference type="NCBIfam" id="TIGR02528">
    <property type="entry name" value="EutP"/>
    <property type="match status" value="1"/>
</dbReference>
<dbReference type="PANTHER" id="PTHR40453:SF1">
    <property type="entry name" value="PROTEIN YOEF"/>
    <property type="match status" value="1"/>
</dbReference>
<evidence type="ECO:0000256" key="1">
    <source>
        <dbReference type="PIRNR" id="PIRNR036409"/>
    </source>
</evidence>
<gene>
    <name evidence="2" type="primary">eutP</name>
    <name evidence="2" type="ORF">H5S09_06100</name>
</gene>
<dbReference type="InterPro" id="IPR012381">
    <property type="entry name" value="EutP_PduV"/>
</dbReference>
<dbReference type="Gene3D" id="3.40.50.300">
    <property type="entry name" value="P-loop containing nucleotide triphosphate hydrolases"/>
    <property type="match status" value="1"/>
</dbReference>
<dbReference type="EMBL" id="JACIVA010000046">
    <property type="protein sequence ID" value="MBB1097508.1"/>
    <property type="molecule type" value="Genomic_DNA"/>
</dbReference>
<reference evidence="2 3" key="1">
    <citation type="submission" date="2020-07" db="EMBL/GenBank/DDBJ databases">
        <title>Description of Limosilactobacillus balticus sp. nov., Limosilactobacillus agrestis sp. nov., Limosilactobacillus albertensis sp. nov., Limosilactobacillus rudii sp. nov., Limosilactobacillus fastidiosus sp. nov., five novel Limosilactobacillus species isolated from the vertebrate gastrointestinal tract, and proposal of 6 subspecies of Limosilactobacillus reuteri adapted to the gastrointestinal tract of specific vertebrate hosts.</title>
        <authorList>
            <person name="Li F."/>
            <person name="Cheng C."/>
            <person name="Zheng J."/>
            <person name="Quevedo R.M."/>
            <person name="Li J."/>
            <person name="Roos S."/>
            <person name="Gaenzle M.G."/>
            <person name="Walter J."/>
        </authorList>
    </citation>
    <scope>NUCLEOTIDE SEQUENCE [LARGE SCALE GENOMIC DNA]</scope>
    <source>
        <strain evidence="2 3">STM2_1</strain>
    </source>
</reference>
<comment type="similarity">
    <text evidence="1">Belongs to the EutP/PduV family.</text>
</comment>
<protein>
    <submittedName>
        <fullName evidence="2">EutP/PduV family microcompartment system protein</fullName>
    </submittedName>
</protein>
<dbReference type="AlphaFoldDB" id="A0A7W3UL26"/>
<dbReference type="Proteomes" id="UP000517106">
    <property type="component" value="Unassembled WGS sequence"/>
</dbReference>
<sequence length="145" mass="16067">MLKAIFIGSVGCGKTTLCQRILNKNLEYEKTQAVQFYAQNSLIDTPGEFTDNRRLYSALSVSASDVDLIFLLQSVTEKRQTFAPGFGSMFSKPIYGIVTKIDLSQDSSELKYAKEQLTLAGAKKVIFVSAKENEGIEQIKEILNA</sequence>
<dbReference type="PIRSF" id="PIRSF036409">
    <property type="entry name" value="EutP_PduV"/>
    <property type="match status" value="1"/>
</dbReference>
<dbReference type="GO" id="GO:0006576">
    <property type="term" value="P:biogenic amine metabolic process"/>
    <property type="evidence" value="ECO:0007669"/>
    <property type="project" value="InterPro"/>
</dbReference>
<dbReference type="InterPro" id="IPR027417">
    <property type="entry name" value="P-loop_NTPase"/>
</dbReference>
<dbReference type="RefSeq" id="WP_182596240.1">
    <property type="nucleotide sequence ID" value="NZ_JACIVA010000046.1"/>
</dbReference>
<name>A0A7W3UL26_9LACO</name>
<dbReference type="PANTHER" id="PTHR40453">
    <property type="entry name" value="PROTEIN YOEF"/>
    <property type="match status" value="1"/>
</dbReference>
<keyword evidence="1" id="KW-0547">Nucleotide-binding</keyword>
<dbReference type="SUPFAM" id="SSF52540">
    <property type="entry name" value="P-loop containing nucleoside triphosphate hydrolases"/>
    <property type="match status" value="1"/>
</dbReference>
<dbReference type="Pfam" id="PF10662">
    <property type="entry name" value="PduV-EutP"/>
    <property type="match status" value="1"/>
</dbReference>
<comment type="caution">
    <text evidence="2">The sequence shown here is derived from an EMBL/GenBank/DDBJ whole genome shotgun (WGS) entry which is preliminary data.</text>
</comment>
<evidence type="ECO:0000313" key="3">
    <source>
        <dbReference type="Proteomes" id="UP000517106"/>
    </source>
</evidence>
<organism evidence="2 3">
    <name type="scientific">Limosilactobacillus rudii</name>
    <dbReference type="NCBI Taxonomy" id="2759755"/>
    <lineage>
        <taxon>Bacteria</taxon>
        <taxon>Bacillati</taxon>
        <taxon>Bacillota</taxon>
        <taxon>Bacilli</taxon>
        <taxon>Lactobacillales</taxon>
        <taxon>Lactobacillaceae</taxon>
        <taxon>Limosilactobacillus</taxon>
    </lineage>
</organism>
<keyword evidence="3" id="KW-1185">Reference proteome</keyword>
<proteinExistence type="inferred from homology"/>
<accession>A0A7W3UL26</accession>